<dbReference type="EMBL" id="JBHSNL010000001">
    <property type="protein sequence ID" value="MFC5544414.1"/>
    <property type="molecule type" value="Genomic_DNA"/>
</dbReference>
<feature type="domain" description="NAD(P)-binding" evidence="8">
    <location>
        <begin position="4"/>
        <end position="317"/>
    </location>
</feature>
<evidence type="ECO:0000256" key="4">
    <source>
        <dbReference type="ARBA" id="ARBA00011990"/>
    </source>
</evidence>
<evidence type="ECO:0000256" key="5">
    <source>
        <dbReference type="ARBA" id="ARBA00023027"/>
    </source>
</evidence>
<dbReference type="PANTHER" id="PTHR43000">
    <property type="entry name" value="DTDP-D-GLUCOSE 4,6-DEHYDRATASE-RELATED"/>
    <property type="match status" value="1"/>
</dbReference>
<evidence type="ECO:0000256" key="2">
    <source>
        <dbReference type="ARBA" id="ARBA00001911"/>
    </source>
</evidence>
<dbReference type="CDD" id="cd05246">
    <property type="entry name" value="dTDP_GD_SDR_e"/>
    <property type="match status" value="1"/>
</dbReference>
<dbReference type="RefSeq" id="WP_248154651.1">
    <property type="nucleotide sequence ID" value="NZ_JAKZAJ010000001.1"/>
</dbReference>
<keyword evidence="10" id="KW-1185">Reference proteome</keyword>
<comment type="similarity">
    <text evidence="3 7">Belongs to the NAD(P)-dependent epimerase/dehydratase family. dTDP-glucose dehydratase subfamily.</text>
</comment>
<evidence type="ECO:0000313" key="10">
    <source>
        <dbReference type="Proteomes" id="UP001596055"/>
    </source>
</evidence>
<dbReference type="GO" id="GO:0008460">
    <property type="term" value="F:dTDP-glucose 4,6-dehydratase activity"/>
    <property type="evidence" value="ECO:0007669"/>
    <property type="project" value="UniProtKB-EC"/>
</dbReference>
<gene>
    <name evidence="9" type="primary">rfbB</name>
    <name evidence="9" type="ORF">ACFPQA_05105</name>
</gene>
<accession>A0ABW0RID8</accession>
<dbReference type="Gene3D" id="3.40.50.720">
    <property type="entry name" value="NAD(P)-binding Rossmann-like Domain"/>
    <property type="match status" value="1"/>
</dbReference>
<dbReference type="InterPro" id="IPR036291">
    <property type="entry name" value="NAD(P)-bd_dom_sf"/>
</dbReference>
<dbReference type="InterPro" id="IPR005888">
    <property type="entry name" value="dTDP_Gluc_deHydtase"/>
</dbReference>
<protein>
    <recommendedName>
        <fullName evidence="4 7">dTDP-glucose 4,6-dehydratase</fullName>
        <ecNumber evidence="4 7">4.2.1.46</ecNumber>
    </recommendedName>
</protein>
<comment type="cofactor">
    <cofactor evidence="2 7">
        <name>NAD(+)</name>
        <dbReference type="ChEBI" id="CHEBI:57540"/>
    </cofactor>
</comment>
<proteinExistence type="inferred from homology"/>
<evidence type="ECO:0000256" key="7">
    <source>
        <dbReference type="RuleBase" id="RU004473"/>
    </source>
</evidence>
<organism evidence="9 10">
    <name type="scientific">Marinobacter koreensis</name>
    <dbReference type="NCBI Taxonomy" id="335974"/>
    <lineage>
        <taxon>Bacteria</taxon>
        <taxon>Pseudomonadati</taxon>
        <taxon>Pseudomonadota</taxon>
        <taxon>Gammaproteobacteria</taxon>
        <taxon>Pseudomonadales</taxon>
        <taxon>Marinobacteraceae</taxon>
        <taxon>Marinobacter</taxon>
    </lineage>
</organism>
<evidence type="ECO:0000259" key="8">
    <source>
        <dbReference type="Pfam" id="PF16363"/>
    </source>
</evidence>
<dbReference type="Proteomes" id="UP001596055">
    <property type="component" value="Unassembled WGS sequence"/>
</dbReference>
<dbReference type="Gene3D" id="3.90.25.10">
    <property type="entry name" value="UDP-galactose 4-epimerase, domain 1"/>
    <property type="match status" value="1"/>
</dbReference>
<keyword evidence="6 7" id="KW-0456">Lyase</keyword>
<evidence type="ECO:0000313" key="9">
    <source>
        <dbReference type="EMBL" id="MFC5544414.1"/>
    </source>
</evidence>
<name>A0ABW0RID8_9GAMM</name>
<evidence type="ECO:0000256" key="1">
    <source>
        <dbReference type="ARBA" id="ARBA00001539"/>
    </source>
</evidence>
<dbReference type="EC" id="4.2.1.46" evidence="4 7"/>
<dbReference type="InterPro" id="IPR016040">
    <property type="entry name" value="NAD(P)-bd_dom"/>
</dbReference>
<reference evidence="10" key="1">
    <citation type="journal article" date="2019" name="Int. J. Syst. Evol. Microbiol.">
        <title>The Global Catalogue of Microorganisms (GCM) 10K type strain sequencing project: providing services to taxonomists for standard genome sequencing and annotation.</title>
        <authorList>
            <consortium name="The Broad Institute Genomics Platform"/>
            <consortium name="The Broad Institute Genome Sequencing Center for Infectious Disease"/>
            <person name="Wu L."/>
            <person name="Ma J."/>
        </authorList>
    </citation>
    <scope>NUCLEOTIDE SEQUENCE [LARGE SCALE GENOMIC DNA]</scope>
    <source>
        <strain evidence="10">CGMCC 4.1799</strain>
    </source>
</reference>
<evidence type="ECO:0000256" key="6">
    <source>
        <dbReference type="ARBA" id="ARBA00023239"/>
    </source>
</evidence>
<keyword evidence="5" id="KW-0520">NAD</keyword>
<comment type="caution">
    <text evidence="9">The sequence shown here is derived from an EMBL/GenBank/DDBJ whole genome shotgun (WGS) entry which is preliminary data.</text>
</comment>
<sequence length="347" mass="39088">MKVLVTGGAGFIGSAFIRHLISDGAYQVVNVDKLTYAGSLDSLADISESPDYVFEKVDICDRASLIRVFAEHSPDMVVHLAAESHVDRSIDGPETCIQTNIMGTFHLIDVALRYQRETGRLRRFHHVSTDEVFGDLGLGDVPFSENSSYRPSSPYAASKACADHLVRAWGRTYGVPFVISNCSNNYGPYQYPEKLIPLTTMRALAGRSLPIYGDGQQIRDWLYVEDHALALEKIMIDGRNGETYLVGGREERTNLEVVRGVCQALQKYRPRENGYEKLITFVGDRPGHDRRYAVDTTSLERELGWRPLRSFESGLDNTVRWYLENFRWLEAKETNGERLGLGGDIRV</sequence>
<dbReference type="NCBIfam" id="TIGR01181">
    <property type="entry name" value="dTDP_gluc_dehyt"/>
    <property type="match status" value="1"/>
</dbReference>
<dbReference type="SUPFAM" id="SSF51735">
    <property type="entry name" value="NAD(P)-binding Rossmann-fold domains"/>
    <property type="match status" value="1"/>
</dbReference>
<dbReference type="Pfam" id="PF16363">
    <property type="entry name" value="GDP_Man_Dehyd"/>
    <property type="match status" value="1"/>
</dbReference>
<evidence type="ECO:0000256" key="3">
    <source>
        <dbReference type="ARBA" id="ARBA00008178"/>
    </source>
</evidence>
<comment type="catalytic activity">
    <reaction evidence="1 7">
        <text>dTDP-alpha-D-glucose = dTDP-4-dehydro-6-deoxy-alpha-D-glucose + H2O</text>
        <dbReference type="Rhea" id="RHEA:17221"/>
        <dbReference type="ChEBI" id="CHEBI:15377"/>
        <dbReference type="ChEBI" id="CHEBI:57477"/>
        <dbReference type="ChEBI" id="CHEBI:57649"/>
        <dbReference type="EC" id="4.2.1.46"/>
    </reaction>
</comment>